<feature type="compositionally biased region" description="Basic and acidic residues" evidence="2">
    <location>
        <begin position="361"/>
        <end position="377"/>
    </location>
</feature>
<feature type="compositionally biased region" description="Polar residues" evidence="2">
    <location>
        <begin position="409"/>
        <end position="424"/>
    </location>
</feature>
<feature type="compositionally biased region" description="Basic and acidic residues" evidence="2">
    <location>
        <begin position="432"/>
        <end position="450"/>
    </location>
</feature>
<dbReference type="Proteomes" id="UP000094565">
    <property type="component" value="Chromosome 1"/>
</dbReference>
<feature type="compositionally biased region" description="Basic residues" evidence="2">
    <location>
        <begin position="23"/>
        <end position="32"/>
    </location>
</feature>
<proteinExistence type="predicted"/>
<feature type="region of interest" description="Disordered" evidence="2">
    <location>
        <begin position="269"/>
        <end position="458"/>
    </location>
</feature>
<feature type="region of interest" description="Disordered" evidence="2">
    <location>
        <begin position="104"/>
        <end position="204"/>
    </location>
</feature>
<dbReference type="EMBL" id="CP014584">
    <property type="protein sequence ID" value="ANZ74352.1"/>
    <property type="molecule type" value="Genomic_DNA"/>
</dbReference>
<feature type="compositionally biased region" description="Polar residues" evidence="2">
    <location>
        <begin position="336"/>
        <end position="359"/>
    </location>
</feature>
<evidence type="ECO:0000313" key="4">
    <source>
        <dbReference type="Proteomes" id="UP000094565"/>
    </source>
</evidence>
<dbReference type="OrthoDB" id="4036611at2759"/>
<evidence type="ECO:0000256" key="2">
    <source>
        <dbReference type="SAM" id="MobiDB-lite"/>
    </source>
</evidence>
<organism evidence="3 4">
    <name type="scientific">Komagataella pastoris</name>
    <name type="common">Yeast</name>
    <name type="synonym">Pichia pastoris</name>
    <dbReference type="NCBI Taxonomy" id="4922"/>
    <lineage>
        <taxon>Eukaryota</taxon>
        <taxon>Fungi</taxon>
        <taxon>Dikarya</taxon>
        <taxon>Ascomycota</taxon>
        <taxon>Saccharomycotina</taxon>
        <taxon>Pichiomycetes</taxon>
        <taxon>Pichiales</taxon>
        <taxon>Pichiaceae</taxon>
        <taxon>Komagataella</taxon>
    </lineage>
</organism>
<accession>A0A1B2J8P4</accession>
<feature type="compositionally biased region" description="Basic and acidic residues" evidence="2">
    <location>
        <begin position="513"/>
        <end position="524"/>
    </location>
</feature>
<feature type="region of interest" description="Disordered" evidence="2">
    <location>
        <begin position="23"/>
        <end position="45"/>
    </location>
</feature>
<protein>
    <submittedName>
        <fullName evidence="3">BA75_01145T0</fullName>
    </submittedName>
</protein>
<keyword evidence="4" id="KW-1185">Reference proteome</keyword>
<feature type="region of interest" description="Disordered" evidence="2">
    <location>
        <begin position="553"/>
        <end position="580"/>
    </location>
</feature>
<name>A0A1B2J8P4_PICPA</name>
<feature type="compositionally biased region" description="Basic and acidic residues" evidence="2">
    <location>
        <begin position="109"/>
        <end position="127"/>
    </location>
</feature>
<feature type="compositionally biased region" description="Polar residues" evidence="2">
    <location>
        <begin position="171"/>
        <end position="204"/>
    </location>
</feature>
<keyword evidence="1" id="KW-0175">Coiled coil</keyword>
<sequence length="776" mass="87323">MSFDSSRLEKLEAAKRKFEELKKKSKYKRKDSHTHSDGSYQKTEQIEKELEKKKIEMMLESVFSDDDEELLDEQTFKPVKEEVIDKSFAGEDLNSVPAENAEFAPMIEKNSKEPLDEKEWGVEKVIKEGSSAGLPSSEIPIDQAIDDSNEQSKGQQASDGPSSPLDPVPATMSNTIVENYSNQKGLSSLETTNQGYDPFSNSISDTDEQFEIGRIIGDNPIIDVSKPNELLIHLDQNKTETTQAPGLIKNLSSSENIRGTDQLDAEAIESDKQFGRPKDQNEAKSTVLEIKGDITTHSFPNNTSKTETNTGHQESYSISNELSTERVTEEAYDPFQTKSNETYDPFSSESQNGPESFSLASKDEQKELDTSAMEEKTPSNTKSYENYDPFKSEYSVKPDQSMLEGSDAPLSSSAFEQQPPTSVLGNEPIYSETRDEREYPHSTSDEEKTFNPETGETEYDFYKYDQPTSHYISNPAADLTLNTEQMIQDNSAFDAQVRAHIHRDGSSVDDTSSIDHDLHKDNNSEPRVSSNPHFESKDQTAVKSFLSYAKVEETTDNDDGSLVGQVENTGNHENPSSAIVSREPRLEIESTDNLRLKVQRLEADLQSAEELHQSLQVENNRLRHENASLLVELQELRLIKLEDPATMRSSASGENLRTPNDPATELNSNVTADYVDEYTRNAEAKNTDEQFLNEKEAVELSIKVEDDPLDIIPKNSLDSTRSQLKSSSSFQRFNTYNVSSDYVDSLDVKERLEQWRNWNVDMRAWKSAGIGPVFEM</sequence>
<feature type="compositionally biased region" description="Basic and acidic residues" evidence="2">
    <location>
        <begin position="269"/>
        <end position="282"/>
    </location>
</feature>
<feature type="coiled-coil region" evidence="1">
    <location>
        <begin position="591"/>
        <end position="639"/>
    </location>
</feature>
<evidence type="ECO:0000313" key="3">
    <source>
        <dbReference type="EMBL" id="ANZ74352.1"/>
    </source>
</evidence>
<feature type="compositionally biased region" description="Polar residues" evidence="2">
    <location>
        <begin position="295"/>
        <end position="322"/>
    </location>
</feature>
<feature type="compositionally biased region" description="Polar residues" evidence="2">
    <location>
        <begin position="151"/>
        <end position="161"/>
    </location>
</feature>
<evidence type="ECO:0000256" key="1">
    <source>
        <dbReference type="SAM" id="Coils"/>
    </source>
</evidence>
<dbReference type="AlphaFoldDB" id="A0A1B2J8P4"/>
<feature type="compositionally biased region" description="Polar residues" evidence="2">
    <location>
        <begin position="566"/>
        <end position="579"/>
    </location>
</feature>
<gene>
    <name evidence="3" type="ORF">ATY40_BA7501145</name>
</gene>
<feature type="region of interest" description="Disordered" evidence="2">
    <location>
        <begin position="503"/>
        <end position="539"/>
    </location>
</feature>
<reference evidence="3 4" key="1">
    <citation type="submission" date="2016-02" db="EMBL/GenBank/DDBJ databases">
        <title>Comparative genomic and transcriptomic foundation for Pichia pastoris.</title>
        <authorList>
            <person name="Love K.R."/>
            <person name="Shah K.A."/>
            <person name="Whittaker C.A."/>
            <person name="Wu J."/>
            <person name="Bartlett M.C."/>
            <person name="Ma D."/>
            <person name="Leeson R.L."/>
            <person name="Priest M."/>
            <person name="Young S.K."/>
            <person name="Love J.C."/>
        </authorList>
    </citation>
    <scope>NUCLEOTIDE SEQUENCE [LARGE SCALE GENOMIC DNA]</scope>
    <source>
        <strain evidence="3 4">ATCC 28485</strain>
    </source>
</reference>